<gene>
    <name evidence="1" type="ORF">HH214_10465</name>
</gene>
<name>A0A7L5E7B1_9SPHI</name>
<dbReference type="EMBL" id="CP051682">
    <property type="protein sequence ID" value="QJD96256.1"/>
    <property type="molecule type" value="Genomic_DNA"/>
</dbReference>
<dbReference type="RefSeq" id="WP_169607462.1">
    <property type="nucleotide sequence ID" value="NZ_CP051682.1"/>
</dbReference>
<dbReference type="AlphaFoldDB" id="A0A7L5E7B1"/>
<dbReference type="KEGG" id="mrob:HH214_10465"/>
<dbReference type="Proteomes" id="UP000503278">
    <property type="component" value="Chromosome"/>
</dbReference>
<keyword evidence="2" id="KW-1185">Reference proteome</keyword>
<proteinExistence type="predicted"/>
<sequence>MLKNKIQTLVTRENLGDRGNFEIIYDSNAADILGGLEACPYLGKCGTYTGDCQNLTNCGTYTDAA</sequence>
<accession>A0A7L5E7B1</accession>
<protein>
    <submittedName>
        <fullName evidence="1">Uncharacterized protein</fullName>
    </submittedName>
</protein>
<organism evidence="1 2">
    <name type="scientific">Mucilaginibacter robiniae</name>
    <dbReference type="NCBI Taxonomy" id="2728022"/>
    <lineage>
        <taxon>Bacteria</taxon>
        <taxon>Pseudomonadati</taxon>
        <taxon>Bacteroidota</taxon>
        <taxon>Sphingobacteriia</taxon>
        <taxon>Sphingobacteriales</taxon>
        <taxon>Sphingobacteriaceae</taxon>
        <taxon>Mucilaginibacter</taxon>
    </lineage>
</organism>
<evidence type="ECO:0000313" key="2">
    <source>
        <dbReference type="Proteomes" id="UP000503278"/>
    </source>
</evidence>
<evidence type="ECO:0000313" key="1">
    <source>
        <dbReference type="EMBL" id="QJD96256.1"/>
    </source>
</evidence>
<reference evidence="1 2" key="1">
    <citation type="submission" date="2020-04" db="EMBL/GenBank/DDBJ databases">
        <title>Genome sequencing of novel species.</title>
        <authorList>
            <person name="Heo J."/>
            <person name="Kim S.-J."/>
            <person name="Kim J.-S."/>
            <person name="Hong S.-B."/>
            <person name="Kwon S.-W."/>
        </authorList>
    </citation>
    <scope>NUCLEOTIDE SEQUENCE [LARGE SCALE GENOMIC DNA]</scope>
    <source>
        <strain evidence="1 2">F39-2</strain>
    </source>
</reference>